<keyword evidence="3 8" id="KW-0813">Transport</keyword>
<evidence type="ECO:0000313" key="10">
    <source>
        <dbReference type="EMBL" id="RVT63762.1"/>
    </source>
</evidence>
<comment type="subcellular location">
    <subcellularLocation>
        <location evidence="1 8">Cell membrane</location>
        <topology evidence="1 8">Multi-pass membrane protein</topology>
    </subcellularLocation>
</comment>
<name>A0A437KCR0_9BACI</name>
<evidence type="ECO:0000256" key="4">
    <source>
        <dbReference type="ARBA" id="ARBA00022475"/>
    </source>
</evidence>
<feature type="transmembrane region" description="Helical" evidence="8">
    <location>
        <begin position="34"/>
        <end position="54"/>
    </location>
</feature>
<dbReference type="InterPro" id="IPR047817">
    <property type="entry name" value="ABC2_TM_bact-type"/>
</dbReference>
<protein>
    <recommendedName>
        <fullName evidence="8">Transport permease protein</fullName>
    </recommendedName>
</protein>
<keyword evidence="11" id="KW-1185">Reference proteome</keyword>
<dbReference type="Proteomes" id="UP000288024">
    <property type="component" value="Unassembled WGS sequence"/>
</dbReference>
<proteinExistence type="inferred from homology"/>
<gene>
    <name evidence="10" type="ORF">EM808_10900</name>
</gene>
<evidence type="ECO:0000256" key="5">
    <source>
        <dbReference type="ARBA" id="ARBA00022692"/>
    </source>
</evidence>
<feature type="transmembrane region" description="Helical" evidence="8">
    <location>
        <begin position="156"/>
        <end position="178"/>
    </location>
</feature>
<dbReference type="EMBL" id="RZTZ01000003">
    <property type="protein sequence ID" value="RVT63762.1"/>
    <property type="molecule type" value="Genomic_DNA"/>
</dbReference>
<dbReference type="GO" id="GO:0140359">
    <property type="term" value="F:ABC-type transporter activity"/>
    <property type="evidence" value="ECO:0007669"/>
    <property type="project" value="InterPro"/>
</dbReference>
<evidence type="ECO:0000256" key="7">
    <source>
        <dbReference type="ARBA" id="ARBA00023136"/>
    </source>
</evidence>
<feature type="transmembrane region" description="Helical" evidence="8">
    <location>
        <begin position="74"/>
        <end position="92"/>
    </location>
</feature>
<dbReference type="RefSeq" id="WP_127738238.1">
    <property type="nucleotide sequence ID" value="NZ_CAJCKN010000017.1"/>
</dbReference>
<keyword evidence="4 8" id="KW-1003">Cell membrane</keyword>
<comment type="caution">
    <text evidence="8">Lacks conserved residue(s) required for the propagation of feature annotation.</text>
</comment>
<dbReference type="GO" id="GO:0005886">
    <property type="term" value="C:plasma membrane"/>
    <property type="evidence" value="ECO:0007669"/>
    <property type="project" value="UniProtKB-SubCell"/>
</dbReference>
<dbReference type="InterPro" id="IPR013525">
    <property type="entry name" value="ABC2_TM"/>
</dbReference>
<feature type="transmembrane region" description="Helical" evidence="8">
    <location>
        <begin position="244"/>
        <end position="263"/>
    </location>
</feature>
<dbReference type="Pfam" id="PF01061">
    <property type="entry name" value="ABC2_membrane"/>
    <property type="match status" value="1"/>
</dbReference>
<organism evidence="10 11">
    <name type="scientific">Niallia taxi</name>
    <dbReference type="NCBI Taxonomy" id="2499688"/>
    <lineage>
        <taxon>Bacteria</taxon>
        <taxon>Bacillati</taxon>
        <taxon>Bacillota</taxon>
        <taxon>Bacilli</taxon>
        <taxon>Bacillales</taxon>
        <taxon>Bacillaceae</taxon>
        <taxon>Niallia</taxon>
    </lineage>
</organism>
<feature type="transmembrane region" description="Helical" evidence="8">
    <location>
        <begin position="129"/>
        <end position="150"/>
    </location>
</feature>
<comment type="caution">
    <text evidence="10">The sequence shown here is derived from an EMBL/GenBank/DDBJ whole genome shotgun (WGS) entry which is preliminary data.</text>
</comment>
<reference evidence="10 11" key="1">
    <citation type="submission" date="2019-01" db="EMBL/GenBank/DDBJ databases">
        <title>Bacillus sp. M5HDSG1-1, whole genome shotgun sequence.</title>
        <authorList>
            <person name="Tuo L."/>
        </authorList>
    </citation>
    <scope>NUCLEOTIDE SEQUENCE [LARGE SCALE GENOMIC DNA]</scope>
    <source>
        <strain evidence="10 11">M5HDSG1-1</strain>
    </source>
</reference>
<dbReference type="PANTHER" id="PTHR30413:SF10">
    <property type="entry name" value="CAPSULE POLYSACCHARIDE EXPORT INNER-MEMBRANE PROTEIN CTRC"/>
    <property type="match status" value="1"/>
</dbReference>
<keyword evidence="6 8" id="KW-1133">Transmembrane helix</keyword>
<sequence>MVSMFKVLKEQYDNFHLINRLAAYELKSANNNNYLGSLWELLNPAIQIAIYWFVFGFVQERHSIHYEGGGTYEFFPWMLAGITIWFFIYPSITHGSKSIYTRLKMVSRMNFPLSAIPSYVILSKLMPQLLLMLVTIIIFQFMGLPINIYYLQLPYFLVVTILFLFSLSLITSTISTIVRDFQMLVQSLMRVLLYTTPILWPIQDRFGEKLQLIMQLNPFYYLIEGVRYSLLGEGWFFIEHGWLTLYFWAIMLVFLFLGSYLHVRFRRHFIDFL</sequence>
<evidence type="ECO:0000256" key="8">
    <source>
        <dbReference type="RuleBase" id="RU361157"/>
    </source>
</evidence>
<dbReference type="AlphaFoldDB" id="A0A437KCR0"/>
<evidence type="ECO:0000256" key="3">
    <source>
        <dbReference type="ARBA" id="ARBA00022448"/>
    </source>
</evidence>
<evidence type="ECO:0000256" key="1">
    <source>
        <dbReference type="ARBA" id="ARBA00004651"/>
    </source>
</evidence>
<comment type="similarity">
    <text evidence="2 8">Belongs to the ABC-2 integral membrane protein family.</text>
</comment>
<evidence type="ECO:0000259" key="9">
    <source>
        <dbReference type="PROSITE" id="PS51012"/>
    </source>
</evidence>
<feature type="domain" description="ABC transmembrane type-2" evidence="9">
    <location>
        <begin position="35"/>
        <end position="265"/>
    </location>
</feature>
<dbReference type="PROSITE" id="PS51012">
    <property type="entry name" value="ABC_TM2"/>
    <property type="match status" value="1"/>
</dbReference>
<dbReference type="PANTHER" id="PTHR30413">
    <property type="entry name" value="INNER MEMBRANE TRANSPORT PERMEASE"/>
    <property type="match status" value="1"/>
</dbReference>
<evidence type="ECO:0000313" key="11">
    <source>
        <dbReference type="Proteomes" id="UP000288024"/>
    </source>
</evidence>
<evidence type="ECO:0000256" key="2">
    <source>
        <dbReference type="ARBA" id="ARBA00007783"/>
    </source>
</evidence>
<keyword evidence="5 8" id="KW-0812">Transmembrane</keyword>
<keyword evidence="7 8" id="KW-0472">Membrane</keyword>
<evidence type="ECO:0000256" key="6">
    <source>
        <dbReference type="ARBA" id="ARBA00022989"/>
    </source>
</evidence>
<dbReference type="GO" id="GO:0015920">
    <property type="term" value="P:lipopolysaccharide transport"/>
    <property type="evidence" value="ECO:0007669"/>
    <property type="project" value="TreeGrafter"/>
</dbReference>
<accession>A0A437KCR0</accession>